<dbReference type="InterPro" id="IPR007050">
    <property type="entry name" value="HTH_bacterioopsin"/>
</dbReference>
<dbReference type="Pfam" id="PF24278">
    <property type="entry name" value="HVO_0513_N"/>
    <property type="match status" value="1"/>
</dbReference>
<name>A0ABU2FDG4_9EURY</name>
<accession>A0ABU2FDG4</accession>
<dbReference type="PANTHER" id="PTHR34236:SF1">
    <property type="entry name" value="DIMETHYL SULFOXIDE REDUCTASE TRANSCRIPTIONAL ACTIVATOR"/>
    <property type="match status" value="1"/>
</dbReference>
<reference evidence="5 6" key="1">
    <citation type="submission" date="2022-06" db="EMBL/GenBank/DDBJ databases">
        <title>Haloarcula sp. a new haloarchaeum isolate from saline soil.</title>
        <authorList>
            <person name="Strakova D."/>
            <person name="Galisteo C."/>
            <person name="Sanchez-Porro C."/>
            <person name="Ventosa A."/>
        </authorList>
    </citation>
    <scope>NUCLEOTIDE SEQUENCE [LARGE SCALE GENOMIC DNA]</scope>
    <source>
        <strain evidence="5 6">S1CR25-12</strain>
    </source>
</reference>
<dbReference type="Pfam" id="PF04967">
    <property type="entry name" value="HTH_10"/>
    <property type="match status" value="1"/>
</dbReference>
<keyword evidence="1" id="KW-0805">Transcription regulation</keyword>
<dbReference type="InterPro" id="IPR056493">
    <property type="entry name" value="HVO_0513_N"/>
</dbReference>
<proteinExistence type="predicted"/>
<dbReference type="EMBL" id="JAMQON010000003">
    <property type="protein sequence ID" value="MDS0260257.1"/>
    <property type="molecule type" value="Genomic_DNA"/>
</dbReference>
<evidence type="ECO:0000313" key="5">
    <source>
        <dbReference type="EMBL" id="MDS0260257.1"/>
    </source>
</evidence>
<evidence type="ECO:0000256" key="1">
    <source>
        <dbReference type="ARBA" id="ARBA00023015"/>
    </source>
</evidence>
<protein>
    <submittedName>
        <fullName evidence="5">Helix-turn-helix domain-containing protein</fullName>
    </submittedName>
</protein>
<keyword evidence="2" id="KW-0804">Transcription</keyword>
<evidence type="ECO:0000259" key="3">
    <source>
        <dbReference type="Pfam" id="PF04967"/>
    </source>
</evidence>
<keyword evidence="6" id="KW-1185">Reference proteome</keyword>
<feature type="domain" description="HVO-0513-like N-terminal" evidence="4">
    <location>
        <begin position="18"/>
        <end position="148"/>
    </location>
</feature>
<dbReference type="PANTHER" id="PTHR34236">
    <property type="entry name" value="DIMETHYL SULFOXIDE REDUCTASE TRANSCRIPTIONAL ACTIVATOR"/>
    <property type="match status" value="1"/>
</dbReference>
<comment type="caution">
    <text evidence="5">The sequence shown here is derived from an EMBL/GenBank/DDBJ whole genome shotgun (WGS) entry which is preliminary data.</text>
</comment>
<sequence length="220" mass="23819">MKHVRLELTANGRESDIHPMYDVLANAPFVERATALQWNWAGDTLGILHYIVGDIEAYEAAATDIDEVIECELEPAGDDAFYAYIFDELTPASRAMFEPASYSGLVVVPPMVYHENGDVSISAFGPAEVLQRAIEQMPDPIEITVRSVSGLTGLPQVTESYLSDRQQAALTAGLELGYYDVPREASQEDVAAALDCAPSTAAEHLRKGEAKLVSATVGSR</sequence>
<dbReference type="RefSeq" id="WP_310919925.1">
    <property type="nucleotide sequence ID" value="NZ_JAMQON010000003.1"/>
</dbReference>
<gene>
    <name evidence="5" type="ORF">NDI56_12710</name>
</gene>
<evidence type="ECO:0000259" key="4">
    <source>
        <dbReference type="Pfam" id="PF24278"/>
    </source>
</evidence>
<feature type="domain" description="HTH bat-type" evidence="3">
    <location>
        <begin position="162"/>
        <end position="213"/>
    </location>
</feature>
<organism evidence="5 6">
    <name type="scientific">Haloarcula saliterrae</name>
    <dbReference type="NCBI Taxonomy" id="2950534"/>
    <lineage>
        <taxon>Archaea</taxon>
        <taxon>Methanobacteriati</taxon>
        <taxon>Methanobacteriota</taxon>
        <taxon>Stenosarchaea group</taxon>
        <taxon>Halobacteria</taxon>
        <taxon>Halobacteriales</taxon>
        <taxon>Haloarculaceae</taxon>
        <taxon>Haloarcula</taxon>
    </lineage>
</organism>
<evidence type="ECO:0000313" key="6">
    <source>
        <dbReference type="Proteomes" id="UP001259659"/>
    </source>
</evidence>
<dbReference type="Proteomes" id="UP001259659">
    <property type="component" value="Unassembled WGS sequence"/>
</dbReference>
<evidence type="ECO:0000256" key="2">
    <source>
        <dbReference type="ARBA" id="ARBA00023163"/>
    </source>
</evidence>